<feature type="binding site" evidence="4">
    <location>
        <position position="124"/>
    </location>
    <ligand>
        <name>Mn(2+)</name>
        <dbReference type="ChEBI" id="CHEBI:29035"/>
        <label>2</label>
    </ligand>
</feature>
<feature type="binding site" evidence="4">
    <location>
        <position position="122"/>
    </location>
    <ligand>
        <name>Mn(2+)</name>
        <dbReference type="ChEBI" id="CHEBI:29035"/>
        <label>1</label>
    </ligand>
</feature>
<dbReference type="InterPro" id="IPR020855">
    <property type="entry name" value="Ureohydrolase_Mn_BS"/>
</dbReference>
<evidence type="ECO:0000256" key="4">
    <source>
        <dbReference type="PIRSR" id="PIRSR036979-1"/>
    </source>
</evidence>
<dbReference type="GO" id="GO:0033389">
    <property type="term" value="P:putrescine biosynthetic process from arginine, via agmatine"/>
    <property type="evidence" value="ECO:0007669"/>
    <property type="project" value="TreeGrafter"/>
</dbReference>
<dbReference type="PROSITE" id="PS51409">
    <property type="entry name" value="ARGINASE_2"/>
    <property type="match status" value="1"/>
</dbReference>
<dbReference type="PRINTS" id="PR00116">
    <property type="entry name" value="ARGINASE"/>
</dbReference>
<comment type="similarity">
    <text evidence="1">Belongs to the arginase family. Agmatinase subfamily.</text>
</comment>
<dbReference type="Pfam" id="PF00491">
    <property type="entry name" value="Arginase"/>
    <property type="match status" value="1"/>
</dbReference>
<dbReference type="PANTHER" id="PTHR11358:SF26">
    <property type="entry name" value="GUANIDINO ACID HYDROLASE, MITOCHONDRIAL"/>
    <property type="match status" value="1"/>
</dbReference>
<name>A0A0G1AEG7_9BACT</name>
<dbReference type="Gene3D" id="3.40.800.10">
    <property type="entry name" value="Ureohydrolase domain"/>
    <property type="match status" value="1"/>
</dbReference>
<feature type="binding site" evidence="4">
    <location>
        <position position="120"/>
    </location>
    <ligand>
        <name>Mn(2+)</name>
        <dbReference type="ChEBI" id="CHEBI:29035"/>
        <label>1</label>
    </ligand>
</feature>
<evidence type="ECO:0000256" key="2">
    <source>
        <dbReference type="ARBA" id="ARBA00022723"/>
    </source>
</evidence>
<reference evidence="6 7" key="1">
    <citation type="journal article" date="2015" name="Nature">
        <title>rRNA introns, odd ribosomes, and small enigmatic genomes across a large radiation of phyla.</title>
        <authorList>
            <person name="Brown C.T."/>
            <person name="Hug L.A."/>
            <person name="Thomas B.C."/>
            <person name="Sharon I."/>
            <person name="Castelle C.J."/>
            <person name="Singh A."/>
            <person name="Wilkins M.J."/>
            <person name="Williams K.H."/>
            <person name="Banfield J.F."/>
        </authorList>
    </citation>
    <scope>NUCLEOTIDE SEQUENCE [LARGE SCALE GENOMIC DNA]</scope>
</reference>
<keyword evidence="4" id="KW-0464">Manganese</keyword>
<dbReference type="InterPro" id="IPR006035">
    <property type="entry name" value="Ureohydrolase"/>
</dbReference>
<comment type="caution">
    <text evidence="6">The sequence shown here is derived from an EMBL/GenBank/DDBJ whole genome shotgun (WGS) entry which is preliminary data.</text>
</comment>
<dbReference type="GO" id="GO:0046872">
    <property type="term" value="F:metal ion binding"/>
    <property type="evidence" value="ECO:0007669"/>
    <property type="project" value="UniProtKB-KW"/>
</dbReference>
<proteinExistence type="inferred from homology"/>
<evidence type="ECO:0000313" key="7">
    <source>
        <dbReference type="Proteomes" id="UP000033949"/>
    </source>
</evidence>
<dbReference type="PROSITE" id="PS01053">
    <property type="entry name" value="ARGINASE_1"/>
    <property type="match status" value="1"/>
</dbReference>
<evidence type="ECO:0000313" key="6">
    <source>
        <dbReference type="EMBL" id="KKS23658.1"/>
    </source>
</evidence>
<gene>
    <name evidence="6" type="ORF">UU82_C0023G0007</name>
</gene>
<evidence type="ECO:0000256" key="1">
    <source>
        <dbReference type="ARBA" id="ARBA00009227"/>
    </source>
</evidence>
<keyword evidence="2 4" id="KW-0479">Metal-binding</keyword>
<protein>
    <submittedName>
        <fullName evidence="6">Arginase</fullName>
    </submittedName>
</protein>
<dbReference type="CDD" id="cd11593">
    <property type="entry name" value="Agmatinase-like_2"/>
    <property type="match status" value="1"/>
</dbReference>
<dbReference type="EMBL" id="LCCC01000023">
    <property type="protein sequence ID" value="KKS23658.1"/>
    <property type="molecule type" value="Genomic_DNA"/>
</dbReference>
<dbReference type="PIRSF" id="PIRSF036979">
    <property type="entry name" value="Arginase"/>
    <property type="match status" value="1"/>
</dbReference>
<dbReference type="InterPro" id="IPR005925">
    <property type="entry name" value="Agmatinase-rel"/>
</dbReference>
<dbReference type="InterPro" id="IPR023696">
    <property type="entry name" value="Ureohydrolase_dom_sf"/>
</dbReference>
<feature type="binding site" evidence="4">
    <location>
        <position position="209"/>
    </location>
    <ligand>
        <name>Mn(2+)</name>
        <dbReference type="ChEBI" id="CHEBI:29035"/>
        <label>1</label>
    </ligand>
</feature>
<dbReference type="AlphaFoldDB" id="A0A0G1AEG7"/>
<feature type="binding site" evidence="4">
    <location>
        <position position="211"/>
    </location>
    <ligand>
        <name>Mn(2+)</name>
        <dbReference type="ChEBI" id="CHEBI:29035"/>
        <label>1</label>
    </ligand>
</feature>
<dbReference type="SUPFAM" id="SSF52768">
    <property type="entry name" value="Arginase/deacetylase"/>
    <property type="match status" value="1"/>
</dbReference>
<dbReference type="PANTHER" id="PTHR11358">
    <property type="entry name" value="ARGINASE/AGMATINASE"/>
    <property type="match status" value="1"/>
</dbReference>
<accession>A0A0G1AEG7</accession>
<dbReference type="GO" id="GO:0008783">
    <property type="term" value="F:agmatinase activity"/>
    <property type="evidence" value="ECO:0007669"/>
    <property type="project" value="TreeGrafter"/>
</dbReference>
<evidence type="ECO:0000256" key="5">
    <source>
        <dbReference type="RuleBase" id="RU003684"/>
    </source>
</evidence>
<comment type="cofactor">
    <cofactor evidence="4">
        <name>Mn(2+)</name>
        <dbReference type="ChEBI" id="CHEBI:29035"/>
    </cofactor>
    <text evidence="4">Binds 2 manganese ions per subunit.</text>
</comment>
<dbReference type="Proteomes" id="UP000033949">
    <property type="component" value="Unassembled WGS sequence"/>
</dbReference>
<sequence length="285" mass="32066">MIDTVINTKDAKKADIVILSAPYEGGVSFMGGTAKAPQKILKILNENLELFDTDLLCEPAKKIKIIPEKAIKKISSEYEKLFSDKKFVIMLGGEHTVALGALDAILKKENPEDITIFQIDAHQDLREDNSDYSDHITKYAHSCTMRRAHDIGFPIVQVGIRTFSKYEYNFWQKNKKTIKVFPWTKDNKIPKIGDIVKSIKTKKVYLSLDVDGIDPGFMPGTGTPVQGGLDWNYTLNLIEKLFREKNVIGADIVEVSTISGSVLTEFGAALLCYKIMTNKFRKKLK</sequence>
<organism evidence="6 7">
    <name type="scientific">Candidatus Nomurabacteria bacterium GW2011_GWC2_41_8</name>
    <dbReference type="NCBI Taxonomy" id="1618755"/>
    <lineage>
        <taxon>Bacteria</taxon>
        <taxon>Candidatus Nomuraibacteriota</taxon>
    </lineage>
</organism>
<dbReference type="NCBIfam" id="TIGR01230">
    <property type="entry name" value="agmatinase"/>
    <property type="match status" value="1"/>
</dbReference>
<feature type="binding site" evidence="4">
    <location>
        <position position="95"/>
    </location>
    <ligand>
        <name>Mn(2+)</name>
        <dbReference type="ChEBI" id="CHEBI:29035"/>
        <label>1</label>
    </ligand>
</feature>
<evidence type="ECO:0000256" key="3">
    <source>
        <dbReference type="ARBA" id="ARBA00022801"/>
    </source>
</evidence>
<keyword evidence="3 5" id="KW-0378">Hydrolase</keyword>